<dbReference type="Proteomes" id="UP000297946">
    <property type="component" value="Unassembled WGS sequence"/>
</dbReference>
<protein>
    <submittedName>
        <fullName evidence="2">DUF4065 domain-containing protein</fullName>
    </submittedName>
</protein>
<dbReference type="EMBL" id="RQGC01000004">
    <property type="protein sequence ID" value="TGL42219.1"/>
    <property type="molecule type" value="Genomic_DNA"/>
</dbReference>
<gene>
    <name evidence="2" type="ORF">EHO57_10360</name>
    <name evidence="3" type="ORF">EHQ53_08510</name>
</gene>
<organism evidence="2 5">
    <name type="scientific">Leptospira langatensis</name>
    <dbReference type="NCBI Taxonomy" id="2484983"/>
    <lineage>
        <taxon>Bacteria</taxon>
        <taxon>Pseudomonadati</taxon>
        <taxon>Spirochaetota</taxon>
        <taxon>Spirochaetia</taxon>
        <taxon>Leptospirales</taxon>
        <taxon>Leptospiraceae</taxon>
        <taxon>Leptospira</taxon>
    </lineage>
</organism>
<evidence type="ECO:0000313" key="5">
    <source>
        <dbReference type="Proteomes" id="UP000297946"/>
    </source>
</evidence>
<dbReference type="EMBL" id="RQER01000006">
    <property type="protein sequence ID" value="TGK01329.1"/>
    <property type="molecule type" value="Genomic_DNA"/>
</dbReference>
<reference evidence="4 5" key="2">
    <citation type="journal article" date="2019" name="PLoS Negl. Trop. Dis.">
        <title>Revisiting the worldwide diversity of Leptospira species in the environment.</title>
        <authorList>
            <person name="Vincent A.T."/>
            <person name="Schiettekatte O."/>
            <person name="Bourhy P."/>
            <person name="Veyrier F.J."/>
            <person name="Picardeau M."/>
        </authorList>
    </citation>
    <scope>NUCLEOTIDE SEQUENCE [LARGE SCALE GENOMIC DNA]</scope>
    <source>
        <strain evidence="4">201702690</strain>
        <strain evidence="2 5">SSW18</strain>
    </source>
</reference>
<evidence type="ECO:0000313" key="2">
    <source>
        <dbReference type="EMBL" id="TGK01329.1"/>
    </source>
</evidence>
<name>A0A5F1ZUJ2_9LEPT</name>
<dbReference type="RefSeq" id="WP_135645026.1">
    <property type="nucleotide sequence ID" value="NZ_RQER01000006.1"/>
</dbReference>
<dbReference type="Proteomes" id="UP000297273">
    <property type="component" value="Unassembled WGS sequence"/>
</dbReference>
<dbReference type="OrthoDB" id="5196093at2"/>
<comment type="caution">
    <text evidence="2">The sequence shown here is derived from an EMBL/GenBank/DDBJ whole genome shotgun (WGS) entry which is preliminary data.</text>
</comment>
<evidence type="ECO:0000313" key="4">
    <source>
        <dbReference type="Proteomes" id="UP000297273"/>
    </source>
</evidence>
<evidence type="ECO:0000313" key="3">
    <source>
        <dbReference type="EMBL" id="TGL42219.1"/>
    </source>
</evidence>
<dbReference type="AlphaFoldDB" id="A0A5F1ZUJ2"/>
<accession>A0A5F1ZUJ2</accession>
<evidence type="ECO:0000259" key="1">
    <source>
        <dbReference type="Pfam" id="PF13274"/>
    </source>
</evidence>
<feature type="domain" description="Antitoxin SocA-like Panacea" evidence="1">
    <location>
        <begin position="26"/>
        <end position="133"/>
    </location>
</feature>
<sequence length="171" mass="20089">MELKEACKYALYKALLSGNELAKSTLTKVIFLAEYWMAKKTGKTCFNLPWYYDEYGPYLKIVTDSIHNEPDIKISARLRGFGQDTISKFYTIEPISETDYSLDNKIFENFIDEIIESYKILGYKEFINFVYDSYPIRKSERFSNLDLEALAELERQQELESIKSVHRILNV</sequence>
<proteinExistence type="predicted"/>
<reference evidence="3" key="1">
    <citation type="submission" date="2018-10" db="EMBL/GenBank/DDBJ databases">
        <authorList>
            <person name="Vincent A.T."/>
            <person name="Schiettekatte O."/>
            <person name="Bourhy P."/>
            <person name="Veyrier F.J."/>
            <person name="Picardeau M."/>
        </authorList>
    </citation>
    <scope>NUCLEOTIDE SEQUENCE</scope>
    <source>
        <strain evidence="3">201702690</strain>
    </source>
</reference>
<keyword evidence="4" id="KW-1185">Reference proteome</keyword>
<dbReference type="InterPro" id="IPR025272">
    <property type="entry name" value="SocA_Panacea"/>
</dbReference>
<dbReference type="Pfam" id="PF13274">
    <property type="entry name" value="SocA_Panacea"/>
    <property type="match status" value="1"/>
</dbReference>